<comment type="caution">
    <text evidence="2">The sequence shown here is derived from an EMBL/GenBank/DDBJ whole genome shotgun (WGS) entry which is preliminary data.</text>
</comment>
<accession>A0A812INS5</accession>
<keyword evidence="3" id="KW-1185">Reference proteome</keyword>
<keyword evidence="1" id="KW-0472">Membrane</keyword>
<feature type="transmembrane region" description="Helical" evidence="1">
    <location>
        <begin position="84"/>
        <end position="103"/>
    </location>
</feature>
<evidence type="ECO:0000313" key="2">
    <source>
        <dbReference type="EMBL" id="CAE7161670.1"/>
    </source>
</evidence>
<name>A0A812INS5_SYMPI</name>
<feature type="transmembrane region" description="Helical" evidence="1">
    <location>
        <begin position="109"/>
        <end position="131"/>
    </location>
</feature>
<sequence>MEAGLRMEDEQEPDVGSPQFDQAVITASQEVQEICKAEVFQVEGCPQDIVQAYLALYADGAAGDDIIEDRLGVSVLEKFKARRVVWALYMVMVILGLLAVLLISDVYKLIMLVTLAMQWGVLRGGLSCLWVTW</sequence>
<dbReference type="EMBL" id="CAJNIZ010000425">
    <property type="protein sequence ID" value="CAE7161670.1"/>
    <property type="molecule type" value="Genomic_DNA"/>
</dbReference>
<reference evidence="2" key="1">
    <citation type="submission" date="2021-02" db="EMBL/GenBank/DDBJ databases">
        <authorList>
            <person name="Dougan E. K."/>
            <person name="Rhodes N."/>
            <person name="Thang M."/>
            <person name="Chan C."/>
        </authorList>
    </citation>
    <scope>NUCLEOTIDE SEQUENCE</scope>
</reference>
<organism evidence="2 3">
    <name type="scientific">Symbiodinium pilosum</name>
    <name type="common">Dinoflagellate</name>
    <dbReference type="NCBI Taxonomy" id="2952"/>
    <lineage>
        <taxon>Eukaryota</taxon>
        <taxon>Sar</taxon>
        <taxon>Alveolata</taxon>
        <taxon>Dinophyceae</taxon>
        <taxon>Suessiales</taxon>
        <taxon>Symbiodiniaceae</taxon>
        <taxon>Symbiodinium</taxon>
    </lineage>
</organism>
<evidence type="ECO:0000313" key="3">
    <source>
        <dbReference type="Proteomes" id="UP000649617"/>
    </source>
</evidence>
<dbReference type="AlphaFoldDB" id="A0A812INS5"/>
<dbReference type="Proteomes" id="UP000649617">
    <property type="component" value="Unassembled WGS sequence"/>
</dbReference>
<keyword evidence="1" id="KW-0812">Transmembrane</keyword>
<keyword evidence="1" id="KW-1133">Transmembrane helix</keyword>
<gene>
    <name evidence="2" type="ORF">SPIL2461_LOCUS538</name>
</gene>
<protein>
    <submittedName>
        <fullName evidence="2">Uncharacterized protein</fullName>
    </submittedName>
</protein>
<evidence type="ECO:0000256" key="1">
    <source>
        <dbReference type="SAM" id="Phobius"/>
    </source>
</evidence>
<proteinExistence type="predicted"/>